<keyword evidence="6" id="KW-0472">Membrane</keyword>
<dbReference type="AlphaFoldDB" id="A0A290RY06"/>
<dbReference type="Proteomes" id="UP000016505">
    <property type="component" value="Chromosome I"/>
</dbReference>
<keyword evidence="5" id="KW-0653">Protein transport</keyword>
<dbReference type="InterPro" id="IPR004846">
    <property type="entry name" value="T2SS/T3SS_dom"/>
</dbReference>
<dbReference type="EMBL" id="CP011025">
    <property type="protein sequence ID" value="ATC85163.1"/>
    <property type="molecule type" value="Genomic_DNA"/>
</dbReference>
<evidence type="ECO:0000256" key="2">
    <source>
        <dbReference type="ARBA" id="ARBA00006304"/>
    </source>
</evidence>
<dbReference type="GO" id="GO:0009279">
    <property type="term" value="C:cell outer membrane"/>
    <property type="evidence" value="ECO:0007669"/>
    <property type="project" value="UniProtKB-SubCell"/>
</dbReference>
<dbReference type="GO" id="GO:0009306">
    <property type="term" value="P:protein secretion"/>
    <property type="evidence" value="ECO:0007669"/>
    <property type="project" value="InterPro"/>
</dbReference>
<dbReference type="PROSITE" id="PS00875">
    <property type="entry name" value="T2SP_D"/>
    <property type="match status" value="1"/>
</dbReference>
<dbReference type="Gene3D" id="2.60.40.3470">
    <property type="match status" value="1"/>
</dbReference>
<evidence type="ECO:0000313" key="11">
    <source>
        <dbReference type="Proteomes" id="UP000016505"/>
    </source>
</evidence>
<dbReference type="InterPro" id="IPR004845">
    <property type="entry name" value="T2SS_GspD_CS"/>
</dbReference>
<dbReference type="InterPro" id="IPR001775">
    <property type="entry name" value="GspD/PilQ"/>
</dbReference>
<proteinExistence type="inferred from homology"/>
<evidence type="ECO:0000256" key="3">
    <source>
        <dbReference type="ARBA" id="ARBA00022448"/>
    </source>
</evidence>
<dbReference type="InterPro" id="IPR005644">
    <property type="entry name" value="NolW-like"/>
</dbReference>
<evidence type="ECO:0000256" key="7">
    <source>
        <dbReference type="ARBA" id="ARBA00023237"/>
    </source>
</evidence>
<organism evidence="10 11">
    <name type="scientific">Pseudoalteromonas arctica A 37-1-2</name>
    <dbReference type="NCBI Taxonomy" id="1117313"/>
    <lineage>
        <taxon>Bacteria</taxon>
        <taxon>Pseudomonadati</taxon>
        <taxon>Pseudomonadota</taxon>
        <taxon>Gammaproteobacteria</taxon>
        <taxon>Alteromonadales</taxon>
        <taxon>Pseudoalteromonadaceae</taxon>
        <taxon>Pseudoalteromonas</taxon>
    </lineage>
</organism>
<dbReference type="Pfam" id="PF11741">
    <property type="entry name" value="AMIN"/>
    <property type="match status" value="1"/>
</dbReference>
<evidence type="ECO:0000313" key="10">
    <source>
        <dbReference type="EMBL" id="ATC85163.1"/>
    </source>
</evidence>
<dbReference type="SMART" id="SM00965">
    <property type="entry name" value="STN"/>
    <property type="match status" value="1"/>
</dbReference>
<dbReference type="InterPro" id="IPR013355">
    <property type="entry name" value="Pilus_4_PilQ"/>
</dbReference>
<comment type="similarity">
    <text evidence="2">Belongs to the bacterial secretin family. PilQ subfamily.</text>
</comment>
<dbReference type="InterPro" id="IPR011662">
    <property type="entry name" value="Secretin/TonB_short_N"/>
</dbReference>
<evidence type="ECO:0000256" key="5">
    <source>
        <dbReference type="ARBA" id="ARBA00022927"/>
    </source>
</evidence>
<dbReference type="KEGG" id="part:PARC_a0424"/>
<keyword evidence="3 8" id="KW-0813">Transport</keyword>
<dbReference type="Gene3D" id="3.30.1370.130">
    <property type="match status" value="1"/>
</dbReference>
<dbReference type="PANTHER" id="PTHR30604">
    <property type="entry name" value="PROTEIN TRANSPORT PROTEIN HOFQ"/>
    <property type="match status" value="1"/>
</dbReference>
<name>A0A290RY06_9GAMM</name>
<evidence type="ECO:0000256" key="4">
    <source>
        <dbReference type="ARBA" id="ARBA00022729"/>
    </source>
</evidence>
<protein>
    <submittedName>
        <fullName evidence="10">Type IV pilus assembly protein PilQ</fullName>
    </submittedName>
</protein>
<evidence type="ECO:0000259" key="9">
    <source>
        <dbReference type="SMART" id="SM00965"/>
    </source>
</evidence>
<dbReference type="InterPro" id="IPR021731">
    <property type="entry name" value="AMIN_dom"/>
</dbReference>
<gene>
    <name evidence="10" type="primary">pilQ</name>
    <name evidence="10" type="ORF">PARC_a0424</name>
</gene>
<dbReference type="RefSeq" id="WP_010553794.1">
    <property type="nucleotide sequence ID" value="NZ_CP011025.1"/>
</dbReference>
<accession>A0A290RY06</accession>
<feature type="domain" description="Secretin/TonB short N-terminal" evidence="9">
    <location>
        <begin position="312"/>
        <end position="360"/>
    </location>
</feature>
<dbReference type="PANTHER" id="PTHR30604:SF1">
    <property type="entry name" value="DNA UTILIZATION PROTEIN HOFQ"/>
    <property type="match status" value="1"/>
</dbReference>
<comment type="subcellular location">
    <subcellularLocation>
        <location evidence="1 8">Cell outer membrane</location>
    </subcellularLocation>
</comment>
<dbReference type="NCBIfam" id="TIGR02515">
    <property type="entry name" value="IV_pilus_PilQ"/>
    <property type="match status" value="1"/>
</dbReference>
<keyword evidence="4" id="KW-0732">Signal</keyword>
<dbReference type="OrthoDB" id="9775455at2"/>
<evidence type="ECO:0000256" key="6">
    <source>
        <dbReference type="ARBA" id="ARBA00023136"/>
    </source>
</evidence>
<sequence length="701" mass="77317">MAQINNKKGKNSMYKDVLWLHRISRVLLVAVALVTVNTAIAGPLLYDVRYNPLLKGETELQLVFDEELTLEPKVQVFNSPARIEMFFDTAELEVGLNDVAVNQAGISNVTNVLTDSGLKVTVNLDRLKIYETEVHNNLVSIRVSDNPLTESENEDVVMDSGDVSGNYINRIQSIDFRRGEKGEAKVLVFLQDTQAAIEVHESGGKIYADFHHTDILDDLLYELDVLDFGTVVSNIETFKEDGLSRVVIEPNAQFTFTYQQIDNILTLTVEKDETQNAYLDGGVEYQGRPMTLNFQDISVRAALQIIAGYNDFNLVTSDSVTGNITLRLDGVPWDQALDVVLRIKGLDKRMDGSILMVAPAEELAAREAKDLKAKQQVEDLEPLYSEYIRLNYAKAENFADLLKTDRNSIITARGSVSVDQRTNTLLVKDTVKSIENIRRMIETLDIPVQQVVIESRMVTVRDNVTEDLGVRWGFSDQGSSVGISGSLEGAEGIYNATSTSNAPSISDRLNVNLPISNPAASIGLHIAKLANGTLIDLELSALEEENKGEIIASPRIIAANQQKARIEQGTEIPYTESASSGATTVSFKKAVLSLEVTPHITPDNKVILDLIITQDTRGDTVQTGTGEAVSIDTQEIQTQVLVENGQTVVLGGIFQQQIINTTSKVPILGDIPYVGRLFKTTSEFNEKRELLIFVTPKIQID</sequence>
<dbReference type="Pfam" id="PF03958">
    <property type="entry name" value="Secretin_N"/>
    <property type="match status" value="1"/>
</dbReference>
<evidence type="ECO:0000256" key="8">
    <source>
        <dbReference type="RuleBase" id="RU004004"/>
    </source>
</evidence>
<reference evidence="10 11" key="1">
    <citation type="journal article" date="2012" name="J. Bacteriol.">
        <title>Genome sequences of type strains of seven species of the marine bacterium Pseudoalteromonas.</title>
        <authorList>
            <person name="Xie B.B."/>
            <person name="Shu Y.L."/>
            <person name="Qin Q.L."/>
            <person name="Rong J.C."/>
            <person name="Zhang X.Y."/>
            <person name="Chen X.L."/>
            <person name="Shi M."/>
            <person name="He H.L."/>
            <person name="Zhou B.C."/>
            <person name="Zhang Y.Z."/>
        </authorList>
    </citation>
    <scope>NUCLEOTIDE SEQUENCE [LARGE SCALE GENOMIC DNA]</scope>
    <source>
        <strain evidence="10 11">A 37-1-2</strain>
    </source>
</reference>
<keyword evidence="7" id="KW-0998">Cell outer membrane</keyword>
<dbReference type="InterPro" id="IPR038591">
    <property type="entry name" value="NolW-like_sf"/>
</dbReference>
<dbReference type="InterPro" id="IPR051808">
    <property type="entry name" value="Type_IV_pilus_biogenesis"/>
</dbReference>
<dbReference type="PRINTS" id="PR00811">
    <property type="entry name" value="BCTERIALGSPD"/>
</dbReference>
<dbReference type="Pfam" id="PF00263">
    <property type="entry name" value="Secretin"/>
    <property type="match status" value="1"/>
</dbReference>
<evidence type="ECO:0000256" key="1">
    <source>
        <dbReference type="ARBA" id="ARBA00004442"/>
    </source>
</evidence>
<dbReference type="Gene3D" id="3.30.1370.120">
    <property type="match status" value="1"/>
</dbReference>